<comment type="caution">
    <text evidence="2">The sequence shown here is derived from an EMBL/GenBank/DDBJ whole genome shotgun (WGS) entry which is preliminary data.</text>
</comment>
<evidence type="ECO:0000313" key="3">
    <source>
        <dbReference type="Proteomes" id="UP000055024"/>
    </source>
</evidence>
<evidence type="ECO:0000313" key="2">
    <source>
        <dbReference type="EMBL" id="KRZ11512.1"/>
    </source>
</evidence>
<accession>A0A0V1HL80</accession>
<organism evidence="2 3">
    <name type="scientific">Trichinella zimbabwensis</name>
    <dbReference type="NCBI Taxonomy" id="268475"/>
    <lineage>
        <taxon>Eukaryota</taxon>
        <taxon>Metazoa</taxon>
        <taxon>Ecdysozoa</taxon>
        <taxon>Nematoda</taxon>
        <taxon>Enoplea</taxon>
        <taxon>Dorylaimia</taxon>
        <taxon>Trichinellida</taxon>
        <taxon>Trichinellidae</taxon>
        <taxon>Trichinella</taxon>
    </lineage>
</organism>
<evidence type="ECO:0000256" key="1">
    <source>
        <dbReference type="SAM" id="SignalP"/>
    </source>
</evidence>
<keyword evidence="3" id="KW-1185">Reference proteome</keyword>
<dbReference type="AlphaFoldDB" id="A0A0V1HL80"/>
<gene>
    <name evidence="2" type="ORF">T11_15765</name>
</gene>
<dbReference type="Proteomes" id="UP000055024">
    <property type="component" value="Unassembled WGS sequence"/>
</dbReference>
<keyword evidence="1" id="KW-0732">Signal</keyword>
<feature type="signal peptide" evidence="1">
    <location>
        <begin position="1"/>
        <end position="18"/>
    </location>
</feature>
<dbReference type="EMBL" id="JYDP01000049">
    <property type="protein sequence ID" value="KRZ11512.1"/>
    <property type="molecule type" value="Genomic_DNA"/>
</dbReference>
<reference evidence="2 3" key="1">
    <citation type="submission" date="2015-01" db="EMBL/GenBank/DDBJ databases">
        <title>Evolution of Trichinella species and genotypes.</title>
        <authorList>
            <person name="Korhonen P.K."/>
            <person name="Edoardo P."/>
            <person name="Giuseppe L.R."/>
            <person name="Gasser R.B."/>
        </authorList>
    </citation>
    <scope>NUCLEOTIDE SEQUENCE [LARGE SCALE GENOMIC DNA]</scope>
    <source>
        <strain evidence="2">ISS1029</strain>
    </source>
</reference>
<protein>
    <submittedName>
        <fullName evidence="2">Uncharacterized protein</fullName>
    </submittedName>
</protein>
<name>A0A0V1HL80_9BILA</name>
<sequence length="80" mass="9107">MDRELLVLLLCNLQVLEMFPISGSDRNRLDITTYSWECQCFNELPTEIMLSEPDSFGQSWSAMYAADSLHGYGLCHSNQA</sequence>
<feature type="chain" id="PRO_5006879256" evidence="1">
    <location>
        <begin position="19"/>
        <end position="80"/>
    </location>
</feature>
<proteinExistence type="predicted"/>